<dbReference type="AlphaFoldDB" id="A0A835CV50"/>
<gene>
    <name evidence="5" type="ORF">HCN44_011279</name>
</gene>
<accession>A0A835CV50</accession>
<evidence type="ECO:0000256" key="1">
    <source>
        <dbReference type="ARBA" id="ARBA00023157"/>
    </source>
</evidence>
<keyword evidence="6" id="KW-1185">Reference proteome</keyword>
<dbReference type="InterPro" id="IPR001314">
    <property type="entry name" value="Peptidase_S1A"/>
</dbReference>
<feature type="domain" description="Peptidase S1" evidence="4">
    <location>
        <begin position="23"/>
        <end position="264"/>
    </location>
</feature>
<comment type="caution">
    <text evidence="5">The sequence shown here is derived from an EMBL/GenBank/DDBJ whole genome shotgun (WGS) entry which is preliminary data.</text>
</comment>
<dbReference type="OrthoDB" id="10061449at2759"/>
<dbReference type="PANTHER" id="PTHR24256">
    <property type="entry name" value="TRYPTASE-RELATED"/>
    <property type="match status" value="1"/>
</dbReference>
<proteinExistence type="inferred from homology"/>
<protein>
    <recommendedName>
        <fullName evidence="4">Peptidase S1 domain-containing protein</fullName>
    </recommendedName>
</protein>
<dbReference type="InterPro" id="IPR043504">
    <property type="entry name" value="Peptidase_S1_PA_chymotrypsin"/>
</dbReference>
<comment type="similarity">
    <text evidence="2">Belongs to the peptidase S1 family. CLIP subfamily.</text>
</comment>
<keyword evidence="1" id="KW-1015">Disulfide bond</keyword>
<dbReference type="PRINTS" id="PR00722">
    <property type="entry name" value="CHYMOTRYPSIN"/>
</dbReference>
<dbReference type="SUPFAM" id="SSF50494">
    <property type="entry name" value="Trypsin-like serine proteases"/>
    <property type="match status" value="1"/>
</dbReference>
<sequence length="267" mass="29648">MIMFKFVILFVLLAGSLALNSRVIGGFEPEPHQFPYLVSVIWEFPPLLPQRHVCGGVIVSPEWIVTAASCIEKYGKLSIKSGKHNLAVYEPSEETREVQFSVIHKDYKKASILNRIPKNNIALLKLKFPLNLSTYSQALNFEYTSDNYSGDVTVIGWGGKNEILPIPEAASAPLLPWDSCLEVLRISYKNIKLEDTNICTGPIGGTISACSQDIGGPLVKYNEQKQPQLVGIVSWTNKPCGKNGLPTVYTHVPNYIDWINDKLEASK</sequence>
<dbReference type="InterPro" id="IPR051487">
    <property type="entry name" value="Ser/Thr_Proteases_Immune/Dev"/>
</dbReference>
<dbReference type="SMART" id="SM00020">
    <property type="entry name" value="Tryp_SPc"/>
    <property type="match status" value="1"/>
</dbReference>
<reference evidence="5 6" key="1">
    <citation type="submission" date="2020-08" db="EMBL/GenBank/DDBJ databases">
        <title>Aphidius gifuensis genome sequencing and assembly.</title>
        <authorList>
            <person name="Du Z."/>
        </authorList>
    </citation>
    <scope>NUCLEOTIDE SEQUENCE [LARGE SCALE GENOMIC DNA]</scope>
    <source>
        <strain evidence="5">YNYX2018</strain>
        <tissue evidence="5">Adults</tissue>
    </source>
</reference>
<dbReference type="InterPro" id="IPR009003">
    <property type="entry name" value="Peptidase_S1_PA"/>
</dbReference>
<name>A0A835CV50_APHGI</name>
<dbReference type="GO" id="GO:0004252">
    <property type="term" value="F:serine-type endopeptidase activity"/>
    <property type="evidence" value="ECO:0007669"/>
    <property type="project" value="InterPro"/>
</dbReference>
<dbReference type="Gene3D" id="2.40.10.10">
    <property type="entry name" value="Trypsin-like serine proteases"/>
    <property type="match status" value="1"/>
</dbReference>
<dbReference type="GO" id="GO:0006508">
    <property type="term" value="P:proteolysis"/>
    <property type="evidence" value="ECO:0007669"/>
    <property type="project" value="InterPro"/>
</dbReference>
<evidence type="ECO:0000259" key="4">
    <source>
        <dbReference type="PROSITE" id="PS50240"/>
    </source>
</evidence>
<feature type="signal peptide" evidence="3">
    <location>
        <begin position="1"/>
        <end position="18"/>
    </location>
</feature>
<dbReference type="PROSITE" id="PS50240">
    <property type="entry name" value="TRYPSIN_DOM"/>
    <property type="match status" value="1"/>
</dbReference>
<dbReference type="FunFam" id="2.40.10.10:FF:000068">
    <property type="entry name" value="transmembrane protease serine 2"/>
    <property type="match status" value="1"/>
</dbReference>
<keyword evidence="3" id="KW-0732">Signal</keyword>
<dbReference type="Proteomes" id="UP000639338">
    <property type="component" value="Unassembled WGS sequence"/>
</dbReference>
<organism evidence="5 6">
    <name type="scientific">Aphidius gifuensis</name>
    <name type="common">Parasitoid wasp</name>
    <dbReference type="NCBI Taxonomy" id="684658"/>
    <lineage>
        <taxon>Eukaryota</taxon>
        <taxon>Metazoa</taxon>
        <taxon>Ecdysozoa</taxon>
        <taxon>Arthropoda</taxon>
        <taxon>Hexapoda</taxon>
        <taxon>Insecta</taxon>
        <taxon>Pterygota</taxon>
        <taxon>Neoptera</taxon>
        <taxon>Endopterygota</taxon>
        <taxon>Hymenoptera</taxon>
        <taxon>Apocrita</taxon>
        <taxon>Ichneumonoidea</taxon>
        <taxon>Braconidae</taxon>
        <taxon>Aphidiinae</taxon>
        <taxon>Aphidius</taxon>
    </lineage>
</organism>
<evidence type="ECO:0000313" key="6">
    <source>
        <dbReference type="Proteomes" id="UP000639338"/>
    </source>
</evidence>
<dbReference type="Pfam" id="PF00089">
    <property type="entry name" value="Trypsin"/>
    <property type="match status" value="1"/>
</dbReference>
<dbReference type="EMBL" id="JACMRX010000003">
    <property type="protein sequence ID" value="KAF7994010.1"/>
    <property type="molecule type" value="Genomic_DNA"/>
</dbReference>
<evidence type="ECO:0000256" key="2">
    <source>
        <dbReference type="ARBA" id="ARBA00024195"/>
    </source>
</evidence>
<dbReference type="InterPro" id="IPR001254">
    <property type="entry name" value="Trypsin_dom"/>
</dbReference>
<feature type="chain" id="PRO_5033067254" description="Peptidase S1 domain-containing protein" evidence="3">
    <location>
        <begin position="19"/>
        <end position="267"/>
    </location>
</feature>
<evidence type="ECO:0000313" key="5">
    <source>
        <dbReference type="EMBL" id="KAF7994010.1"/>
    </source>
</evidence>
<evidence type="ECO:0000256" key="3">
    <source>
        <dbReference type="SAM" id="SignalP"/>
    </source>
</evidence>
<dbReference type="CDD" id="cd00190">
    <property type="entry name" value="Tryp_SPc"/>
    <property type="match status" value="1"/>
</dbReference>